<organism evidence="5 6">
    <name type="scientific">Pseudomonas folii</name>
    <dbReference type="NCBI Taxonomy" id="2762593"/>
    <lineage>
        <taxon>Bacteria</taxon>
        <taxon>Pseudomonadati</taxon>
        <taxon>Pseudomonadota</taxon>
        <taxon>Gammaproteobacteria</taxon>
        <taxon>Pseudomonadales</taxon>
        <taxon>Pseudomonadaceae</taxon>
        <taxon>Pseudomonas</taxon>
    </lineage>
</organism>
<sequence length="264" mass="29624">MFLRNLCHGLMLTALALTGAAHAEVYQAGGTQWRPFSYEDEQGNLRGISTDIVRRVLQQANIEAQFVSYPVNRLQAMLGKAELDMNYADSVQWNSPEELQHFVFSEPYLRVKEHLYVLKGSPAGKIPLDKLRGLTVGTVRGYTYLTMDPSFADKRLVELETSEDPALLQLLLAKRVDAIAMVDDLFDYLVAEHRMDPDLFERGASLSDSAISIKLQPELVSLLPGINKAIRAMIESGEVERIRTSYLSSYAAVLMPRTDAFRKP</sequence>
<evidence type="ECO:0000313" key="5">
    <source>
        <dbReference type="EMBL" id="MBC3950889.1"/>
    </source>
</evidence>
<dbReference type="InterPro" id="IPR001638">
    <property type="entry name" value="Solute-binding_3/MltF_N"/>
</dbReference>
<dbReference type="RefSeq" id="WP_187521806.1">
    <property type="nucleotide sequence ID" value="NZ_JACONW010000060.1"/>
</dbReference>
<name>A0ABR7B165_9PSED</name>
<evidence type="ECO:0000259" key="4">
    <source>
        <dbReference type="SMART" id="SM00062"/>
    </source>
</evidence>
<proteinExistence type="inferred from homology"/>
<feature type="chain" id="PRO_5045400054" evidence="3">
    <location>
        <begin position="24"/>
        <end position="264"/>
    </location>
</feature>
<dbReference type="PANTHER" id="PTHR35936:SF35">
    <property type="entry name" value="L-CYSTINE-BINDING PROTEIN TCYJ"/>
    <property type="match status" value="1"/>
</dbReference>
<reference evidence="5 6" key="1">
    <citation type="submission" date="2020-08" db="EMBL/GenBank/DDBJ databases">
        <title>Putative novel bacterial strains isolated from necrotic wheat leaf tissues caused by Xanthomonas translucens.</title>
        <authorList>
            <person name="Tambong J.T."/>
        </authorList>
    </citation>
    <scope>NUCLEOTIDE SEQUENCE [LARGE SCALE GENOMIC DNA]</scope>
    <source>
        <strain evidence="5 6">DOAB 1069</strain>
    </source>
</reference>
<dbReference type="EMBL" id="JACONW010000060">
    <property type="protein sequence ID" value="MBC3950889.1"/>
    <property type="molecule type" value="Genomic_DNA"/>
</dbReference>
<accession>A0ABR7B165</accession>
<evidence type="ECO:0000313" key="6">
    <source>
        <dbReference type="Proteomes" id="UP000651852"/>
    </source>
</evidence>
<evidence type="ECO:0000256" key="1">
    <source>
        <dbReference type="ARBA" id="ARBA00010333"/>
    </source>
</evidence>
<dbReference type="Gene3D" id="3.40.190.10">
    <property type="entry name" value="Periplasmic binding protein-like II"/>
    <property type="match status" value="2"/>
</dbReference>
<keyword evidence="2 3" id="KW-0732">Signal</keyword>
<evidence type="ECO:0000256" key="2">
    <source>
        <dbReference type="ARBA" id="ARBA00022729"/>
    </source>
</evidence>
<comment type="caution">
    <text evidence="5">The sequence shown here is derived from an EMBL/GenBank/DDBJ whole genome shotgun (WGS) entry which is preliminary data.</text>
</comment>
<dbReference type="SUPFAM" id="SSF53850">
    <property type="entry name" value="Periplasmic binding protein-like II"/>
    <property type="match status" value="1"/>
</dbReference>
<dbReference type="Proteomes" id="UP000651852">
    <property type="component" value="Unassembled WGS sequence"/>
</dbReference>
<gene>
    <name evidence="5" type="ORF">H8S59_14080</name>
</gene>
<feature type="signal peptide" evidence="3">
    <location>
        <begin position="1"/>
        <end position="23"/>
    </location>
</feature>
<dbReference type="SMART" id="SM00062">
    <property type="entry name" value="PBPb"/>
    <property type="match status" value="1"/>
</dbReference>
<comment type="similarity">
    <text evidence="1">Belongs to the bacterial solute-binding protein 3 family.</text>
</comment>
<dbReference type="Pfam" id="PF00497">
    <property type="entry name" value="SBP_bac_3"/>
    <property type="match status" value="1"/>
</dbReference>
<feature type="domain" description="Solute-binding protein family 3/N-terminal" evidence="4">
    <location>
        <begin position="25"/>
        <end position="250"/>
    </location>
</feature>
<keyword evidence="6" id="KW-1185">Reference proteome</keyword>
<protein>
    <submittedName>
        <fullName evidence="5">Amino acid ABC transporter substrate-binding protein</fullName>
    </submittedName>
</protein>
<dbReference type="PANTHER" id="PTHR35936">
    <property type="entry name" value="MEMBRANE-BOUND LYTIC MUREIN TRANSGLYCOSYLASE F"/>
    <property type="match status" value="1"/>
</dbReference>
<evidence type="ECO:0000256" key="3">
    <source>
        <dbReference type="SAM" id="SignalP"/>
    </source>
</evidence>